<name>A0AAW7M2W9_9MICO</name>
<dbReference type="InterPro" id="IPR018961">
    <property type="entry name" value="DnaJ_homolog_subfam-C_membr-28"/>
</dbReference>
<gene>
    <name evidence="3" type="ORF">QQX10_13550</name>
</gene>
<evidence type="ECO:0000313" key="3">
    <source>
        <dbReference type="EMBL" id="MDN4489193.1"/>
    </source>
</evidence>
<dbReference type="EMBL" id="JAUHPX010000011">
    <property type="protein sequence ID" value="MDN4489193.1"/>
    <property type="molecule type" value="Genomic_DNA"/>
</dbReference>
<keyword evidence="4" id="KW-1185">Reference proteome</keyword>
<organism evidence="3 4">
    <name type="scientific">Demequina lignilytica</name>
    <dbReference type="NCBI Taxonomy" id="3051663"/>
    <lineage>
        <taxon>Bacteria</taxon>
        <taxon>Bacillati</taxon>
        <taxon>Actinomycetota</taxon>
        <taxon>Actinomycetes</taxon>
        <taxon>Micrococcales</taxon>
        <taxon>Demequinaceae</taxon>
        <taxon>Demequina</taxon>
    </lineage>
</organism>
<dbReference type="Proteomes" id="UP001172737">
    <property type="component" value="Unassembled WGS sequence"/>
</dbReference>
<dbReference type="Pfam" id="PF09350">
    <property type="entry name" value="DJC28_CD"/>
    <property type="match status" value="1"/>
</dbReference>
<reference evidence="3" key="1">
    <citation type="submission" date="2023-06" db="EMBL/GenBank/DDBJ databases">
        <title>Sysu t00039.</title>
        <authorList>
            <person name="Gao L."/>
            <person name="Fang B.-Z."/>
            <person name="Li W.-J."/>
        </authorList>
    </citation>
    <scope>NUCLEOTIDE SEQUENCE</scope>
    <source>
        <strain evidence="3">SYSU T00039</strain>
    </source>
</reference>
<feature type="domain" description="DnaJ homologue subfamily C member 28 conserved" evidence="2">
    <location>
        <begin position="59"/>
        <end position="125"/>
    </location>
</feature>
<dbReference type="RefSeq" id="WP_301120975.1">
    <property type="nucleotide sequence ID" value="NZ_JAUHPX010000011.1"/>
</dbReference>
<evidence type="ECO:0000259" key="2">
    <source>
        <dbReference type="Pfam" id="PF09350"/>
    </source>
</evidence>
<sequence>MDDARDPALDVARYRATRGDEPAAEVDVARMAAEQEAREREERLAERRRRDRGATQHLWVERRIREAQERGDFENLPGAGKPIPGLTSGDPDWWVKALVEREQLTDLGPESLRLRREDQGLDARLDAMRDPADVRAAVQEFNSRVLAARAAPAAGPPLVTPTRDVEAELERWRARRGTGSAR</sequence>
<proteinExistence type="predicted"/>
<comment type="caution">
    <text evidence="3">The sequence shown here is derived from an EMBL/GenBank/DDBJ whole genome shotgun (WGS) entry which is preliminary data.</text>
</comment>
<protein>
    <submittedName>
        <fullName evidence="3">DUF1992 domain-containing protein</fullName>
    </submittedName>
</protein>
<evidence type="ECO:0000313" key="4">
    <source>
        <dbReference type="Proteomes" id="UP001172737"/>
    </source>
</evidence>
<feature type="region of interest" description="Disordered" evidence="1">
    <location>
        <begin position="1"/>
        <end position="53"/>
    </location>
</feature>
<evidence type="ECO:0000256" key="1">
    <source>
        <dbReference type="SAM" id="MobiDB-lite"/>
    </source>
</evidence>
<feature type="compositionally biased region" description="Basic and acidic residues" evidence="1">
    <location>
        <begin position="33"/>
        <end position="45"/>
    </location>
</feature>
<dbReference type="AlphaFoldDB" id="A0AAW7M2W9"/>
<accession>A0AAW7M2W9</accession>